<comment type="caution">
    <text evidence="1">The sequence shown here is derived from an EMBL/GenBank/DDBJ whole genome shotgun (WGS) entry which is preliminary data.</text>
</comment>
<gene>
    <name evidence="1" type="ORF">N7517_011019</name>
</gene>
<dbReference type="AlphaFoldDB" id="A0A9W9UUZ7"/>
<name>A0A9W9UUZ7_9EURO</name>
<organism evidence="1 2">
    <name type="scientific">Penicillium concentricum</name>
    <dbReference type="NCBI Taxonomy" id="293559"/>
    <lineage>
        <taxon>Eukaryota</taxon>
        <taxon>Fungi</taxon>
        <taxon>Dikarya</taxon>
        <taxon>Ascomycota</taxon>
        <taxon>Pezizomycotina</taxon>
        <taxon>Eurotiomycetes</taxon>
        <taxon>Eurotiomycetidae</taxon>
        <taxon>Eurotiales</taxon>
        <taxon>Aspergillaceae</taxon>
        <taxon>Penicillium</taxon>
    </lineage>
</organism>
<dbReference type="GeneID" id="81467925"/>
<dbReference type="Proteomes" id="UP001147752">
    <property type="component" value="Unassembled WGS sequence"/>
</dbReference>
<protein>
    <submittedName>
        <fullName evidence="1">Uncharacterized protein</fullName>
    </submittedName>
</protein>
<dbReference type="RefSeq" id="XP_056574557.1">
    <property type="nucleotide sequence ID" value="XM_056728742.1"/>
</dbReference>
<evidence type="ECO:0000313" key="2">
    <source>
        <dbReference type="Proteomes" id="UP001147752"/>
    </source>
</evidence>
<sequence length="67" mass="7640">MTLRMRGKCDRLHDPAFDGSMLIISTGFNVFDSNDLPYHSDNIEICCALKGLHLYRRRQQPLDSQGA</sequence>
<proteinExistence type="predicted"/>
<evidence type="ECO:0000313" key="1">
    <source>
        <dbReference type="EMBL" id="KAJ5356410.1"/>
    </source>
</evidence>
<accession>A0A9W9UUZ7</accession>
<reference evidence="1" key="2">
    <citation type="journal article" date="2023" name="IMA Fungus">
        <title>Comparative genomic study of the Penicillium genus elucidates a diverse pangenome and 15 lateral gene transfer events.</title>
        <authorList>
            <person name="Petersen C."/>
            <person name="Sorensen T."/>
            <person name="Nielsen M.R."/>
            <person name="Sondergaard T.E."/>
            <person name="Sorensen J.L."/>
            <person name="Fitzpatrick D.A."/>
            <person name="Frisvad J.C."/>
            <person name="Nielsen K.L."/>
        </authorList>
    </citation>
    <scope>NUCLEOTIDE SEQUENCE</scope>
    <source>
        <strain evidence="1">IBT 3081</strain>
    </source>
</reference>
<dbReference type="EMBL" id="JAPZBT010000006">
    <property type="protein sequence ID" value="KAJ5356410.1"/>
    <property type="molecule type" value="Genomic_DNA"/>
</dbReference>
<keyword evidence="2" id="KW-1185">Reference proteome</keyword>
<dbReference type="OrthoDB" id="5230585at2759"/>
<reference evidence="1" key="1">
    <citation type="submission" date="2022-12" db="EMBL/GenBank/DDBJ databases">
        <authorList>
            <person name="Petersen C."/>
        </authorList>
    </citation>
    <scope>NUCLEOTIDE SEQUENCE</scope>
    <source>
        <strain evidence="1">IBT 3081</strain>
    </source>
</reference>